<evidence type="ECO:0000313" key="2">
    <source>
        <dbReference type="EMBL" id="TWT43237.1"/>
    </source>
</evidence>
<dbReference type="RefSeq" id="WP_146574202.1">
    <property type="nucleotide sequence ID" value="NZ_SJPH01000004.1"/>
</dbReference>
<dbReference type="OrthoDB" id="253793at2"/>
<evidence type="ECO:0008006" key="4">
    <source>
        <dbReference type="Google" id="ProtNLM"/>
    </source>
</evidence>
<dbReference type="Proteomes" id="UP000318995">
    <property type="component" value="Unassembled WGS sequence"/>
</dbReference>
<organism evidence="2 3">
    <name type="scientific">Botrimarina hoheduenensis</name>
    <dbReference type="NCBI Taxonomy" id="2528000"/>
    <lineage>
        <taxon>Bacteria</taxon>
        <taxon>Pseudomonadati</taxon>
        <taxon>Planctomycetota</taxon>
        <taxon>Planctomycetia</taxon>
        <taxon>Pirellulales</taxon>
        <taxon>Lacipirellulaceae</taxon>
        <taxon>Botrimarina</taxon>
    </lineage>
</organism>
<accession>A0A5C5VYL0</accession>
<sequence precursor="true">MELLRTMPFPLRTLSLAALLGGMAWLSLAPVATAAVPAVDQLLPNDSVGLLWLPNVPDFRQRWDKTQLGELAADERLDAFLEKLSQRLEEKVGGLEDKLGVTMKDFNDAASGQAAVAMLGVTSARPRAAVVALVDATGRDQQAKELLSRIDTRLMQRGSEKLSAAGAKITVYRVPPAEDAKDKTPRTVACFHEANCVVATDNQAVAEELATRLTKPAANLPSLSQNQAYSTTRKNARLAARGVTETVVWFIDPFGYDTAARSLEPVETLPDKKDRVTLMREQGFDAVKGVGGLIAMASDARRDFVHHTSIYAPPKPGGSGKATDRYDGALRMFELPNTAELSVEPWAPRVVASYKTIRLDLVNLFDNVGSLFSAFAGYDNAFETTMEYFENDPYGPKINLRNEIVAKLGDRVVVMTDYKKPITPESERYLMVFDARDAAAIEEPLRKWMTNDGAELKAVDGVPYWEIVPEEELNGPVEIDGLLPLDAELDTTPREERVFRRAAVCLHQNQLVVGSDVEFLKQALFGVTEAESLQGSIDLAATLNELKQIAPGPRCAWTFSRTDQTLGSVYELVRQGKMPESESFFGRFLNRVLTSDEQREVGAVRDQRIDGAELPPFAEVESYFGPSARSGKTEKDGWTISGVVLRRTGG</sequence>
<feature type="chain" id="PRO_5022731136" description="VWFA domain-containing protein" evidence="1">
    <location>
        <begin position="35"/>
        <end position="650"/>
    </location>
</feature>
<dbReference type="AlphaFoldDB" id="A0A5C5VYL0"/>
<comment type="caution">
    <text evidence="2">The sequence shown here is derived from an EMBL/GenBank/DDBJ whole genome shotgun (WGS) entry which is preliminary data.</text>
</comment>
<evidence type="ECO:0000313" key="3">
    <source>
        <dbReference type="Proteomes" id="UP000318995"/>
    </source>
</evidence>
<protein>
    <recommendedName>
        <fullName evidence="4">VWFA domain-containing protein</fullName>
    </recommendedName>
</protein>
<keyword evidence="1" id="KW-0732">Signal</keyword>
<proteinExistence type="predicted"/>
<feature type="signal peptide" evidence="1">
    <location>
        <begin position="1"/>
        <end position="34"/>
    </location>
</feature>
<evidence type="ECO:0000256" key="1">
    <source>
        <dbReference type="SAM" id="SignalP"/>
    </source>
</evidence>
<reference evidence="2 3" key="1">
    <citation type="submission" date="2019-02" db="EMBL/GenBank/DDBJ databases">
        <title>Deep-cultivation of Planctomycetes and their phenomic and genomic characterization uncovers novel biology.</title>
        <authorList>
            <person name="Wiegand S."/>
            <person name="Jogler M."/>
            <person name="Boedeker C."/>
            <person name="Pinto D."/>
            <person name="Vollmers J."/>
            <person name="Rivas-Marin E."/>
            <person name="Kohn T."/>
            <person name="Peeters S.H."/>
            <person name="Heuer A."/>
            <person name="Rast P."/>
            <person name="Oberbeckmann S."/>
            <person name="Bunk B."/>
            <person name="Jeske O."/>
            <person name="Meyerdierks A."/>
            <person name="Storesund J.E."/>
            <person name="Kallscheuer N."/>
            <person name="Luecker S."/>
            <person name="Lage O.M."/>
            <person name="Pohl T."/>
            <person name="Merkel B.J."/>
            <person name="Hornburger P."/>
            <person name="Mueller R.-W."/>
            <person name="Bruemmer F."/>
            <person name="Labrenz M."/>
            <person name="Spormann A.M."/>
            <person name="Op Den Camp H."/>
            <person name="Overmann J."/>
            <person name="Amann R."/>
            <person name="Jetten M.S.M."/>
            <person name="Mascher T."/>
            <person name="Medema M.H."/>
            <person name="Devos D.P."/>
            <person name="Kaster A.-K."/>
            <person name="Ovreas L."/>
            <person name="Rohde M."/>
            <person name="Galperin M.Y."/>
            <person name="Jogler C."/>
        </authorList>
    </citation>
    <scope>NUCLEOTIDE SEQUENCE [LARGE SCALE GENOMIC DNA]</scope>
    <source>
        <strain evidence="2 3">Pla111</strain>
    </source>
</reference>
<dbReference type="EMBL" id="SJPH01000004">
    <property type="protein sequence ID" value="TWT43237.1"/>
    <property type="molecule type" value="Genomic_DNA"/>
</dbReference>
<gene>
    <name evidence="2" type="ORF">Pla111_21870</name>
</gene>
<name>A0A5C5VYL0_9BACT</name>
<keyword evidence="3" id="KW-1185">Reference proteome</keyword>